<dbReference type="Proteomes" id="UP000183253">
    <property type="component" value="Unassembled WGS sequence"/>
</dbReference>
<dbReference type="AlphaFoldDB" id="A0A1H4AVP2"/>
<organism evidence="2 3">
    <name type="scientific">Alistipes timonensis JC136</name>
    <dbReference type="NCBI Taxonomy" id="1033731"/>
    <lineage>
        <taxon>Bacteria</taxon>
        <taxon>Pseudomonadati</taxon>
        <taxon>Bacteroidota</taxon>
        <taxon>Bacteroidia</taxon>
        <taxon>Bacteroidales</taxon>
        <taxon>Rikenellaceae</taxon>
        <taxon>Alistipes</taxon>
    </lineage>
</organism>
<dbReference type="EMBL" id="FNRI01000003">
    <property type="protein sequence ID" value="SEA39943.1"/>
    <property type="molecule type" value="Genomic_DNA"/>
</dbReference>
<keyword evidence="1" id="KW-0175">Coiled coil</keyword>
<dbReference type="Gene3D" id="3.30.1460.10">
    <property type="match status" value="1"/>
</dbReference>
<evidence type="ECO:0000313" key="2">
    <source>
        <dbReference type="EMBL" id="SEA39943.1"/>
    </source>
</evidence>
<feature type="coiled-coil region" evidence="1">
    <location>
        <begin position="393"/>
        <end position="420"/>
    </location>
</feature>
<gene>
    <name evidence="2" type="ORF">SAMN05444145_103136</name>
</gene>
<evidence type="ECO:0000313" key="3">
    <source>
        <dbReference type="Proteomes" id="UP000183253"/>
    </source>
</evidence>
<keyword evidence="3" id="KW-1185">Reference proteome</keyword>
<dbReference type="SUPFAM" id="SSF69635">
    <property type="entry name" value="Type III secretory system chaperone-like"/>
    <property type="match status" value="1"/>
</dbReference>
<name>A0A1H4AVP2_9BACT</name>
<accession>A0A1H4AVP2</accession>
<dbReference type="STRING" id="1033731.SAMN05444145_103136"/>
<protein>
    <submittedName>
        <fullName evidence="2">Uncharacterized protein</fullName>
    </submittedName>
</protein>
<dbReference type="RefSeq" id="WP_010261504.1">
    <property type="nucleotide sequence ID" value="NZ_CAEG01000010.1"/>
</dbReference>
<evidence type="ECO:0000256" key="1">
    <source>
        <dbReference type="SAM" id="Coils"/>
    </source>
</evidence>
<dbReference type="OrthoDB" id="1097903at2"/>
<proteinExistence type="predicted"/>
<reference evidence="2 3" key="1">
    <citation type="submission" date="2016-10" db="EMBL/GenBank/DDBJ databases">
        <authorList>
            <person name="de Groot N.N."/>
        </authorList>
    </citation>
    <scope>NUCLEOTIDE SEQUENCE [LARGE SCALE GENOMIC DNA]</scope>
    <source>
        <strain evidence="2 3">DSM 25383</strain>
    </source>
</reference>
<sequence length="446" mass="51001">MKQTPIFVAPVLGSTQSKVNKELFEQSVERYGEGKHLEAFHLLLDHLNPEFRTKYGNADGTEFSIPHGSILVNIRIGDGRMRISADFLEIPEKGRVAMLRQVADLNINRLMLPRFRKEGDLLKMEYECAMAQSHPHKLYFVLRNICHVGDRYDDEFCSKFGARRTYEPRITPYSDAETDRVCEAVRQVCRETLDALAEYAAERRYGYAWNVLDTALYKIAYFAHPQGQLMNELEKAVDDMDKELPVAELVAKGKAFLEKLLAASREELARDLYFVDTLISTKRRSSLNNVQENMKDVYTEATEAIQAENYERSAVRILYKFYEMYFYNDVQDDLNALVSRALERSAGKPMEEASEILYDALDNIMEGELDAEDDDDAMTGLAEAMTGAMAGAAEQMQQMASAMESQIADMQTKMQEAMMRGDMAEYMRLATEFQQKMLEQAMGKQE</sequence>